<protein>
    <recommendedName>
        <fullName evidence="6">ARM repeat superfamily protein</fullName>
    </recommendedName>
</protein>
<feature type="domain" description="Integrator complex subunit 7-like C-terminal" evidence="2">
    <location>
        <begin position="1117"/>
        <end position="1291"/>
    </location>
</feature>
<dbReference type="InterPro" id="IPR056516">
    <property type="entry name" value="INTS7_N"/>
</dbReference>
<feature type="non-terminal residue" evidence="4">
    <location>
        <position position="1"/>
    </location>
</feature>
<evidence type="ECO:0000259" key="3">
    <source>
        <dbReference type="Pfam" id="PF24436"/>
    </source>
</evidence>
<gene>
    <name evidence="4" type="ORF">LITE_LOCUS11229</name>
</gene>
<keyword evidence="5" id="KW-1185">Reference proteome</keyword>
<feature type="domain" description="Integrator complex subunit 7 N-terminal" evidence="3">
    <location>
        <begin position="323"/>
        <end position="547"/>
    </location>
</feature>
<dbReference type="GO" id="GO:0032039">
    <property type="term" value="C:integrator complex"/>
    <property type="evidence" value="ECO:0007669"/>
    <property type="project" value="InterPro"/>
</dbReference>
<dbReference type="Proteomes" id="UP001154282">
    <property type="component" value="Unassembled WGS sequence"/>
</dbReference>
<comment type="caution">
    <text evidence="4">The sequence shown here is derived from an EMBL/GenBank/DDBJ whole genome shotgun (WGS) entry which is preliminary data.</text>
</comment>
<reference evidence="4" key="1">
    <citation type="submission" date="2022-08" db="EMBL/GenBank/DDBJ databases">
        <authorList>
            <person name="Gutierrez-Valencia J."/>
        </authorList>
    </citation>
    <scope>NUCLEOTIDE SEQUENCE</scope>
</reference>
<dbReference type="InterPro" id="IPR033060">
    <property type="entry name" value="INTS7"/>
</dbReference>
<comment type="similarity">
    <text evidence="1">Belongs to the Integrator subunit 7 family.</text>
</comment>
<dbReference type="InterPro" id="IPR016024">
    <property type="entry name" value="ARM-type_fold"/>
</dbReference>
<dbReference type="SUPFAM" id="SSF48371">
    <property type="entry name" value="ARM repeat"/>
    <property type="match status" value="1"/>
</dbReference>
<evidence type="ECO:0000313" key="4">
    <source>
        <dbReference type="EMBL" id="CAI0401486.1"/>
    </source>
</evidence>
<name>A0AAV0IVG4_9ROSI</name>
<evidence type="ECO:0008006" key="6">
    <source>
        <dbReference type="Google" id="ProtNLM"/>
    </source>
</evidence>
<proteinExistence type="inferred from homology"/>
<dbReference type="InterPro" id="IPR055195">
    <property type="entry name" value="INTS7_C_plant"/>
</dbReference>
<organism evidence="4 5">
    <name type="scientific">Linum tenue</name>
    <dbReference type="NCBI Taxonomy" id="586396"/>
    <lineage>
        <taxon>Eukaryota</taxon>
        <taxon>Viridiplantae</taxon>
        <taxon>Streptophyta</taxon>
        <taxon>Embryophyta</taxon>
        <taxon>Tracheophyta</taxon>
        <taxon>Spermatophyta</taxon>
        <taxon>Magnoliopsida</taxon>
        <taxon>eudicotyledons</taxon>
        <taxon>Gunneridae</taxon>
        <taxon>Pentapetalae</taxon>
        <taxon>rosids</taxon>
        <taxon>fabids</taxon>
        <taxon>Malpighiales</taxon>
        <taxon>Linaceae</taxon>
        <taxon>Linum</taxon>
    </lineage>
</organism>
<dbReference type="PANTHER" id="PTHR13322">
    <property type="entry name" value="C1ORF73 PROTEIN"/>
    <property type="match status" value="1"/>
</dbReference>
<evidence type="ECO:0000259" key="2">
    <source>
        <dbReference type="Pfam" id="PF22966"/>
    </source>
</evidence>
<evidence type="ECO:0000313" key="5">
    <source>
        <dbReference type="Proteomes" id="UP001154282"/>
    </source>
</evidence>
<dbReference type="Pfam" id="PF24436">
    <property type="entry name" value="INTS7_N"/>
    <property type="match status" value="1"/>
</dbReference>
<dbReference type="EMBL" id="CAMGYJ010000004">
    <property type="protein sequence ID" value="CAI0401486.1"/>
    <property type="molecule type" value="Genomic_DNA"/>
</dbReference>
<dbReference type="PANTHER" id="PTHR13322:SF2">
    <property type="entry name" value="INTEGRATOR COMPLEX SUBUNIT 7"/>
    <property type="match status" value="1"/>
</dbReference>
<sequence length="1294" mass="144899">FVPLIYFRPFVPSHLPTFDRASHLPGSRCAAAIRPPPSLAVPDVTRPRRPSVQAFGCSSVRSNRSSARRRRLVALFQVEVCSSQSLFARPTLVVEVEVLFLSTYRVPVLLQWGGETRLEEALVAMEKISAASAMEWSIELDKGLRSRKPGQAVKAIQQTGSRLQQWDQEPEPTKAAHKIFDLVAGEERFFLNCILLKLSDAFRSGDKDIRVSVVKVFLSLFKMRRKTKRYHGVMSKAKMCNPLELLKRVKIVFDTGDLESRVLALVLFGSWAEFSRDNAHIRYIILSSLVSSEVMEVRSVVLPNWFWFLMRIADYVWILLCVQVKASLFAAGCFCKFAYDFAPVVLEMLPRIVASSELSSTLRAAGANVFAKMGYFSPNAVNGYKIGLKLLLYSSDEDLSVSLLLSLSKLAYKSSSILPDQVEVLLSFLSQEKPLHQQSTALRCLRLLSSPVCSHPVGLLTVKPLLRIVHDTKLPISMQCDALRILHKMFKYQKMHMPGDVMREFSKVLTILDNANQSNIESNRVLVISILADVLIKNSRKTGTELDGNCDSFPSLTWIISTIIGQIISLVKQLLDSNRYWDVALPEVRRLLAVLLFVAGEHLVQGVIVLDRIRLVIDYLVNHLPQKAIVSTVTAPTGQEMDHFRAKNFGTSLKIANQVHKFAVACIQNLIELGASAAEVLDKVKMLVDCVHRCSLFGSYVQAVYSIQVHSSVFWGCAVNKSKQGCSPNRQLGDSDCDLLIKHEIFTLECVMEMLKEKNFWQLYTIGKFAAGQGAWVTAKFIFEQIASKVQSESSSCWLKSLAQHAQCEMRIQLFLLPKLRCSLAEWSLTKEIPILYFRNISCGSVDQGVSVQVCGESYGEVLVEAHNSIRSSAETLDCVVKFGNSFYFQRWFLALRMLVLTTVYDVLKVLGSSGSGHAEGSLAHGLSSVQQITQCSFRLTRLAQELDLLYISFINMDTKSSNIISALALSCSLLAFTSGTAASFATVHANDNSNLHLNRMSIEDLAGRLWLIDPDTCSILFQLLDVSLGIDHPHVQPRNQKLESGEVRDITSICHDVVSRVDGFRNELKDPVDNVEALLKVTVESFQLLLNTIVKWLQIPFKLPMYFFKTRPCLVSELFTSNADATNQNELIVQPGCDLSLNLCIQLKNLPDLPTPISKLYCIVYSITSFAESSPTSRGTKTGQIQRVDFKDWHMDDMVQANEKLFHHVRDRANKTTDRGRKRPRVEEGVVQSVVQFEVNNRGQGFSSCVLGVSGFPEGCYRIKWHSCCVDGRGRYWSLLPSNSGPVFTVCRS</sequence>
<evidence type="ECO:0000256" key="1">
    <source>
        <dbReference type="ARBA" id="ARBA00008565"/>
    </source>
</evidence>
<dbReference type="Pfam" id="PF22966">
    <property type="entry name" value="INTS7_C_plants"/>
    <property type="match status" value="1"/>
</dbReference>
<dbReference type="GO" id="GO:0034472">
    <property type="term" value="P:snRNA 3'-end processing"/>
    <property type="evidence" value="ECO:0007669"/>
    <property type="project" value="TreeGrafter"/>
</dbReference>
<accession>A0AAV0IVG4</accession>